<dbReference type="Pfam" id="PF07730">
    <property type="entry name" value="HisKA_3"/>
    <property type="match status" value="1"/>
</dbReference>
<keyword evidence="2 6" id="KW-0418">Kinase</keyword>
<dbReference type="SUPFAM" id="SSF55874">
    <property type="entry name" value="ATPase domain of HSP90 chaperone/DNA topoisomerase II/histidine kinase"/>
    <property type="match status" value="1"/>
</dbReference>
<keyword evidence="1" id="KW-0808">Transferase</keyword>
<evidence type="ECO:0000256" key="2">
    <source>
        <dbReference type="ARBA" id="ARBA00022777"/>
    </source>
</evidence>
<keyword evidence="7" id="KW-1185">Reference proteome</keyword>
<dbReference type="SMART" id="SM00387">
    <property type="entry name" value="HATPase_c"/>
    <property type="match status" value="1"/>
</dbReference>
<dbReference type="InterPro" id="IPR011712">
    <property type="entry name" value="Sig_transdc_His_kin_sub3_dim/P"/>
</dbReference>
<feature type="transmembrane region" description="Helical" evidence="4">
    <location>
        <begin position="62"/>
        <end position="82"/>
    </location>
</feature>
<evidence type="ECO:0000313" key="7">
    <source>
        <dbReference type="Proteomes" id="UP000501179"/>
    </source>
</evidence>
<evidence type="ECO:0000256" key="4">
    <source>
        <dbReference type="SAM" id="Phobius"/>
    </source>
</evidence>
<reference evidence="6 7" key="1">
    <citation type="submission" date="2020-03" db="EMBL/GenBank/DDBJ databases">
        <title>A novel species.</title>
        <authorList>
            <person name="Gao J."/>
        </authorList>
    </citation>
    <scope>NUCLEOTIDE SEQUENCE [LARGE SCALE GENOMIC DNA]</scope>
    <source>
        <strain evidence="6 7">QMT-12</strain>
    </source>
</reference>
<keyword evidence="3" id="KW-0902">Two-component regulatory system</keyword>
<dbReference type="InterPro" id="IPR050482">
    <property type="entry name" value="Sensor_HK_TwoCompSys"/>
</dbReference>
<dbReference type="GO" id="GO:0046983">
    <property type="term" value="F:protein dimerization activity"/>
    <property type="evidence" value="ECO:0007669"/>
    <property type="project" value="InterPro"/>
</dbReference>
<keyword evidence="4" id="KW-0472">Membrane</keyword>
<dbReference type="InterPro" id="IPR003594">
    <property type="entry name" value="HATPase_dom"/>
</dbReference>
<feature type="transmembrane region" description="Helical" evidence="4">
    <location>
        <begin position="12"/>
        <end position="30"/>
    </location>
</feature>
<name>A0A6G9H7E1_9ACTN</name>
<sequence length="348" mass="37565">MSELSRARAGKVVEAAGSFLLLITLAFEVAHHSLTVEFALCLAAGTSFLAAAVLSPEARRPWLAVISGISYVIAVALLVRMVEAPLLNGLHLVPLTLIACAAAIGRRSALRHRSLDREWSQARRDGEERERRHWARELHDDTLQELGAVQIVLTSAARSDRPGVMKEAIDQARRLVGNQITSLRHLIAELRPVALDQLGLRPALEALCRSTSDNFGVDAELRVAPRWDQLGAKLSPEAQAHVYRIVQEAVTNAVKHARPGRIRVDLDTDGHTLSTKVTDDGDGLTPAAAAALRAPARATVSGGVGMAAMRERADLLDARLTVHSTPGEGTDVTLEVPVHGLGVRLHRR</sequence>
<dbReference type="PANTHER" id="PTHR24421">
    <property type="entry name" value="NITRATE/NITRITE SENSOR PROTEIN NARX-RELATED"/>
    <property type="match status" value="1"/>
</dbReference>
<protein>
    <submittedName>
        <fullName evidence="6">Sensor histidine kinase</fullName>
    </submittedName>
</protein>
<evidence type="ECO:0000256" key="1">
    <source>
        <dbReference type="ARBA" id="ARBA00022679"/>
    </source>
</evidence>
<dbReference type="KEGG" id="slia:HA039_30875"/>
<dbReference type="InterPro" id="IPR036890">
    <property type="entry name" value="HATPase_C_sf"/>
</dbReference>
<keyword evidence="4" id="KW-1133">Transmembrane helix</keyword>
<dbReference type="Pfam" id="PF02518">
    <property type="entry name" value="HATPase_c"/>
    <property type="match status" value="1"/>
</dbReference>
<feature type="domain" description="Histidine kinase" evidence="5">
    <location>
        <begin position="133"/>
        <end position="340"/>
    </location>
</feature>
<dbReference type="Proteomes" id="UP000501179">
    <property type="component" value="Chromosome"/>
</dbReference>
<dbReference type="InterPro" id="IPR005467">
    <property type="entry name" value="His_kinase_dom"/>
</dbReference>
<dbReference type="Gene3D" id="1.20.5.1930">
    <property type="match status" value="1"/>
</dbReference>
<dbReference type="AlphaFoldDB" id="A0A6G9H7E1"/>
<accession>A0A6G9H7E1</accession>
<organism evidence="6 7">
    <name type="scientific">Streptomyces liangshanensis</name>
    <dbReference type="NCBI Taxonomy" id="2717324"/>
    <lineage>
        <taxon>Bacteria</taxon>
        <taxon>Bacillati</taxon>
        <taxon>Actinomycetota</taxon>
        <taxon>Actinomycetes</taxon>
        <taxon>Kitasatosporales</taxon>
        <taxon>Streptomycetaceae</taxon>
        <taxon>Streptomyces</taxon>
    </lineage>
</organism>
<proteinExistence type="predicted"/>
<evidence type="ECO:0000256" key="3">
    <source>
        <dbReference type="ARBA" id="ARBA00023012"/>
    </source>
</evidence>
<dbReference type="PROSITE" id="PS50109">
    <property type="entry name" value="HIS_KIN"/>
    <property type="match status" value="1"/>
</dbReference>
<dbReference type="CDD" id="cd16917">
    <property type="entry name" value="HATPase_UhpB-NarQ-NarX-like"/>
    <property type="match status" value="1"/>
</dbReference>
<dbReference type="Gene3D" id="3.30.565.10">
    <property type="entry name" value="Histidine kinase-like ATPase, C-terminal domain"/>
    <property type="match status" value="1"/>
</dbReference>
<keyword evidence="4" id="KW-0812">Transmembrane</keyword>
<feature type="transmembrane region" description="Helical" evidence="4">
    <location>
        <begin position="36"/>
        <end position="55"/>
    </location>
</feature>
<evidence type="ECO:0000313" key="6">
    <source>
        <dbReference type="EMBL" id="QIQ06131.1"/>
    </source>
</evidence>
<dbReference type="EMBL" id="CP050177">
    <property type="protein sequence ID" value="QIQ06131.1"/>
    <property type="molecule type" value="Genomic_DNA"/>
</dbReference>
<dbReference type="GO" id="GO:0000155">
    <property type="term" value="F:phosphorelay sensor kinase activity"/>
    <property type="evidence" value="ECO:0007669"/>
    <property type="project" value="InterPro"/>
</dbReference>
<dbReference type="GO" id="GO:0016020">
    <property type="term" value="C:membrane"/>
    <property type="evidence" value="ECO:0007669"/>
    <property type="project" value="InterPro"/>
</dbReference>
<evidence type="ECO:0000259" key="5">
    <source>
        <dbReference type="PROSITE" id="PS50109"/>
    </source>
</evidence>
<dbReference type="RefSeq" id="WP_167034908.1">
    <property type="nucleotide sequence ID" value="NZ_CP050177.1"/>
</dbReference>
<gene>
    <name evidence="6" type="ORF">HA039_30875</name>
</gene>